<dbReference type="InterPro" id="IPR052721">
    <property type="entry name" value="ET_Amicyanin"/>
</dbReference>
<dbReference type="SUPFAM" id="SSF49503">
    <property type="entry name" value="Cupredoxins"/>
    <property type="match status" value="1"/>
</dbReference>
<keyword evidence="1" id="KW-1133">Transmembrane helix</keyword>
<evidence type="ECO:0000259" key="2">
    <source>
        <dbReference type="Pfam" id="PF13473"/>
    </source>
</evidence>
<gene>
    <name evidence="3" type="ORF">SAMN05444170_2332</name>
</gene>
<dbReference type="PANTHER" id="PTHR36507:SF1">
    <property type="entry name" value="BLL1555 PROTEIN"/>
    <property type="match status" value="1"/>
</dbReference>
<organism evidence="3 4">
    <name type="scientific">Bradyrhizobium erythrophlei</name>
    <dbReference type="NCBI Taxonomy" id="1437360"/>
    <lineage>
        <taxon>Bacteria</taxon>
        <taxon>Pseudomonadati</taxon>
        <taxon>Pseudomonadota</taxon>
        <taxon>Alphaproteobacteria</taxon>
        <taxon>Hyphomicrobiales</taxon>
        <taxon>Nitrobacteraceae</taxon>
        <taxon>Bradyrhizobium</taxon>
    </lineage>
</organism>
<sequence length="125" mass="13477">MRSLVSHLRPAAARCTPGRAVVVAMLFGPLVGALLAFGAVAAEEANAVTIDNFTFTPPELTVAVGTTVKWVNHDDIPHNVINKDKVFRSKALDTDDSYSFTFASAGTFDYFCGLHPHMQGKIIVK</sequence>
<keyword evidence="4" id="KW-1185">Reference proteome</keyword>
<feature type="domain" description="EfeO-type cupredoxin-like" evidence="2">
    <location>
        <begin position="39"/>
        <end position="124"/>
    </location>
</feature>
<feature type="transmembrane region" description="Helical" evidence="1">
    <location>
        <begin position="21"/>
        <end position="42"/>
    </location>
</feature>
<dbReference type="Pfam" id="PF13473">
    <property type="entry name" value="Cupredoxin_1"/>
    <property type="match status" value="1"/>
</dbReference>
<keyword evidence="1" id="KW-0472">Membrane</keyword>
<dbReference type="EMBL" id="LT670849">
    <property type="protein sequence ID" value="SHN72780.1"/>
    <property type="molecule type" value="Genomic_DNA"/>
</dbReference>
<protein>
    <submittedName>
        <fullName evidence="3">Amicyanin</fullName>
    </submittedName>
</protein>
<dbReference type="InterPro" id="IPR035668">
    <property type="entry name" value="Amicyanin"/>
</dbReference>
<dbReference type="Proteomes" id="UP000184096">
    <property type="component" value="Chromosome I"/>
</dbReference>
<dbReference type="AlphaFoldDB" id="A0A1M7TQ07"/>
<dbReference type="CDD" id="cd13921">
    <property type="entry name" value="Amicyanin"/>
    <property type="match status" value="1"/>
</dbReference>
<evidence type="ECO:0000313" key="3">
    <source>
        <dbReference type="EMBL" id="SHN72780.1"/>
    </source>
</evidence>
<dbReference type="InterPro" id="IPR008972">
    <property type="entry name" value="Cupredoxin"/>
</dbReference>
<dbReference type="PANTHER" id="PTHR36507">
    <property type="entry name" value="BLL1555 PROTEIN"/>
    <property type="match status" value="1"/>
</dbReference>
<dbReference type="RefSeq" id="WP_083587545.1">
    <property type="nucleotide sequence ID" value="NZ_LT670849.1"/>
</dbReference>
<reference evidence="4" key="1">
    <citation type="submission" date="2016-11" db="EMBL/GenBank/DDBJ databases">
        <authorList>
            <person name="Varghese N."/>
            <person name="Submissions S."/>
        </authorList>
    </citation>
    <scope>NUCLEOTIDE SEQUENCE [LARGE SCALE GENOMIC DNA]</scope>
    <source>
        <strain evidence="4">GAS401</strain>
    </source>
</reference>
<evidence type="ECO:0000313" key="4">
    <source>
        <dbReference type="Proteomes" id="UP000184096"/>
    </source>
</evidence>
<accession>A0A1M7TQ07</accession>
<name>A0A1M7TQ07_9BRAD</name>
<proteinExistence type="predicted"/>
<dbReference type="InterPro" id="IPR028096">
    <property type="entry name" value="EfeO_Cupredoxin"/>
</dbReference>
<evidence type="ECO:0000256" key="1">
    <source>
        <dbReference type="SAM" id="Phobius"/>
    </source>
</evidence>
<dbReference type="Gene3D" id="2.60.40.420">
    <property type="entry name" value="Cupredoxins - blue copper proteins"/>
    <property type="match status" value="1"/>
</dbReference>
<keyword evidence="1" id="KW-0812">Transmembrane</keyword>